<gene>
    <name evidence="1" type="ORF">METZ01_LOCUS229753</name>
</gene>
<protein>
    <submittedName>
        <fullName evidence="1">Uncharacterized protein</fullName>
    </submittedName>
</protein>
<dbReference type="AlphaFoldDB" id="A0A382GPI2"/>
<dbReference type="EMBL" id="UINC01056639">
    <property type="protein sequence ID" value="SVB76899.1"/>
    <property type="molecule type" value="Genomic_DNA"/>
</dbReference>
<organism evidence="1">
    <name type="scientific">marine metagenome</name>
    <dbReference type="NCBI Taxonomy" id="408172"/>
    <lineage>
        <taxon>unclassified sequences</taxon>
        <taxon>metagenomes</taxon>
        <taxon>ecological metagenomes</taxon>
    </lineage>
</organism>
<name>A0A382GPI2_9ZZZZ</name>
<evidence type="ECO:0000313" key="1">
    <source>
        <dbReference type="EMBL" id="SVB76899.1"/>
    </source>
</evidence>
<sequence>MIPKFIRTDRGSLRSRIESYYGVKIEIIKDKVYKRKDE</sequence>
<proteinExistence type="predicted"/>
<accession>A0A382GPI2</accession>
<reference evidence="1" key="1">
    <citation type="submission" date="2018-05" db="EMBL/GenBank/DDBJ databases">
        <authorList>
            <person name="Lanie J.A."/>
            <person name="Ng W.-L."/>
            <person name="Kazmierczak K.M."/>
            <person name="Andrzejewski T.M."/>
            <person name="Davidsen T.M."/>
            <person name="Wayne K.J."/>
            <person name="Tettelin H."/>
            <person name="Glass J.I."/>
            <person name="Rusch D."/>
            <person name="Podicherti R."/>
            <person name="Tsui H.-C.T."/>
            <person name="Winkler M.E."/>
        </authorList>
    </citation>
    <scope>NUCLEOTIDE SEQUENCE</scope>
</reference>